<proteinExistence type="predicted"/>
<accession>A0A4S8EVJ3</accession>
<sequence>MSHPLCLAHLTVLELSPPEVIETAAAAGFEQVGLRLAPALQGQYVFPMLNQAPLMRETLARMRDLNIKVNDVEIIGLHAQSCAQDYLSFFEAAAQLGARYVLVAGDSTDESALAQRLAEFSQLALPFGLRMGLEFMPWRGVNSLASAKRVLQAAGPGPGLIVDAIHWDRAQETLASMRTIAPEQWCYFQICDAPAKRPASMEGIMFQAREARLIPGEGGLNLTAMLQSLPAGVPISIEAPLQDPRSPLEKATALRVATQRLIAQAELA</sequence>
<dbReference type="SUPFAM" id="SSF51658">
    <property type="entry name" value="Xylose isomerase-like"/>
    <property type="match status" value="1"/>
</dbReference>
<dbReference type="InterPro" id="IPR050312">
    <property type="entry name" value="IolE/XylAMocC-like"/>
</dbReference>
<comment type="caution">
    <text evidence="2">The sequence shown here is derived from an EMBL/GenBank/DDBJ whole genome shotgun (WGS) entry which is preliminary data.</text>
</comment>
<evidence type="ECO:0000313" key="3">
    <source>
        <dbReference type="Proteomes" id="UP000308917"/>
    </source>
</evidence>
<keyword evidence="3" id="KW-1185">Reference proteome</keyword>
<evidence type="ECO:0000313" key="2">
    <source>
        <dbReference type="EMBL" id="THT98478.1"/>
    </source>
</evidence>
<dbReference type="InterPro" id="IPR036237">
    <property type="entry name" value="Xyl_isomerase-like_sf"/>
</dbReference>
<dbReference type="EMBL" id="STFG01000020">
    <property type="protein sequence ID" value="THT98478.1"/>
    <property type="molecule type" value="Genomic_DNA"/>
</dbReference>
<organism evidence="2 3">
    <name type="scientific">Lampropedia puyangensis</name>
    <dbReference type="NCBI Taxonomy" id="1330072"/>
    <lineage>
        <taxon>Bacteria</taxon>
        <taxon>Pseudomonadati</taxon>
        <taxon>Pseudomonadota</taxon>
        <taxon>Betaproteobacteria</taxon>
        <taxon>Burkholderiales</taxon>
        <taxon>Comamonadaceae</taxon>
        <taxon>Lampropedia</taxon>
    </lineage>
</organism>
<reference evidence="2 3" key="1">
    <citation type="journal article" date="2015" name="Antonie Van Leeuwenhoek">
        <title>Lampropedia puyangensis sp. nov., isolated from symptomatic bark of Populus ? euramericana canker and emended description of Lampropedia hyalina (Ehrenberg 1832) Lee et al. 2004.</title>
        <authorList>
            <person name="Li Y."/>
            <person name="Wang T."/>
            <person name="Piao C.G."/>
            <person name="Wang L.F."/>
            <person name="Tian G.Z."/>
            <person name="Zhu T.H."/>
            <person name="Guo M.W."/>
        </authorList>
    </citation>
    <scope>NUCLEOTIDE SEQUENCE [LARGE SCALE GENOMIC DNA]</scope>
    <source>
        <strain evidence="2 3">2-bin</strain>
    </source>
</reference>
<dbReference type="Proteomes" id="UP000308917">
    <property type="component" value="Unassembled WGS sequence"/>
</dbReference>
<feature type="domain" description="Xylose isomerase-like TIM barrel" evidence="1">
    <location>
        <begin position="22"/>
        <end position="242"/>
    </location>
</feature>
<dbReference type="Gene3D" id="3.20.20.150">
    <property type="entry name" value="Divalent-metal-dependent TIM barrel enzymes"/>
    <property type="match status" value="1"/>
</dbReference>
<keyword evidence="2" id="KW-0413">Isomerase</keyword>
<name>A0A4S8EVJ3_9BURK</name>
<dbReference type="RefSeq" id="WP_136574439.1">
    <property type="nucleotide sequence ID" value="NZ_STFG01000020.1"/>
</dbReference>
<dbReference type="PANTHER" id="PTHR12110">
    <property type="entry name" value="HYDROXYPYRUVATE ISOMERASE"/>
    <property type="match status" value="1"/>
</dbReference>
<dbReference type="GO" id="GO:0016853">
    <property type="term" value="F:isomerase activity"/>
    <property type="evidence" value="ECO:0007669"/>
    <property type="project" value="UniProtKB-KW"/>
</dbReference>
<dbReference type="AlphaFoldDB" id="A0A4S8EVJ3"/>
<dbReference type="InterPro" id="IPR013022">
    <property type="entry name" value="Xyl_isomerase-like_TIM-brl"/>
</dbReference>
<evidence type="ECO:0000259" key="1">
    <source>
        <dbReference type="Pfam" id="PF01261"/>
    </source>
</evidence>
<dbReference type="PANTHER" id="PTHR12110:SF48">
    <property type="entry name" value="BLL3656 PROTEIN"/>
    <property type="match status" value="1"/>
</dbReference>
<dbReference type="Pfam" id="PF01261">
    <property type="entry name" value="AP_endonuc_2"/>
    <property type="match status" value="1"/>
</dbReference>
<protein>
    <submittedName>
        <fullName evidence="2">Sugar phosphate isomerase/epimerase</fullName>
    </submittedName>
</protein>
<gene>
    <name evidence="2" type="ORF">E9531_14220</name>
</gene>
<dbReference type="OrthoDB" id="9072761at2"/>